<evidence type="ECO:0000256" key="1">
    <source>
        <dbReference type="SAM" id="Phobius"/>
    </source>
</evidence>
<dbReference type="EMBL" id="JAQQPO010000029">
    <property type="protein sequence ID" value="MDC7960716.1"/>
    <property type="molecule type" value="Genomic_DNA"/>
</dbReference>
<dbReference type="Proteomes" id="UP001219389">
    <property type="component" value="Unassembled WGS sequence"/>
</dbReference>
<dbReference type="PATRIC" id="fig|28116.10.peg.2757"/>
<dbReference type="EMBL" id="VWFO01000025">
    <property type="protein sequence ID" value="KAA4662712.1"/>
    <property type="molecule type" value="Genomic_DNA"/>
</dbReference>
<organism evidence="3 13">
    <name type="scientific">Bacteroides ovatus</name>
    <dbReference type="NCBI Taxonomy" id="28116"/>
    <lineage>
        <taxon>Bacteria</taxon>
        <taxon>Pseudomonadati</taxon>
        <taxon>Bacteroidota</taxon>
        <taxon>Bacteroidia</taxon>
        <taxon>Bacteroidales</taxon>
        <taxon>Bacteroidaceae</taxon>
        <taxon>Bacteroides</taxon>
    </lineage>
</organism>
<reference evidence="5" key="3">
    <citation type="submission" date="2022-10" db="EMBL/GenBank/DDBJ databases">
        <title>Human gut microbiome strain richness.</title>
        <authorList>
            <person name="Chen-Liaw A."/>
        </authorList>
    </citation>
    <scope>NUCLEOTIDE SEQUENCE</scope>
    <source>
        <strain evidence="5">BSD2780120875st1_E1_BSD2780120875_150330</strain>
        <strain evidence="6">RTP21484st1_H8_RTP21484_190118</strain>
    </source>
</reference>
<evidence type="ECO:0000313" key="12">
    <source>
        <dbReference type="Proteomes" id="UP000375690"/>
    </source>
</evidence>
<dbReference type="Proteomes" id="UP000183670">
    <property type="component" value="Unassembled WGS sequence"/>
</dbReference>
<dbReference type="Proteomes" id="UP000181870">
    <property type="component" value="Unassembled WGS sequence"/>
</dbReference>
<evidence type="ECO:0000313" key="13">
    <source>
        <dbReference type="Proteomes" id="UP000435985"/>
    </source>
</evidence>
<evidence type="ECO:0008006" key="14">
    <source>
        <dbReference type="Google" id="ProtNLM"/>
    </source>
</evidence>
<keyword evidence="1" id="KW-0812">Transmembrane</keyword>
<dbReference type="AlphaFoldDB" id="A0A139L5E9"/>
<sequence length="180" mass="19727">MATTQTIDATIFASSHPDIAKRTSVSGVLISSVMLLVGILAFASTFELEDKSSTVSMALMVLGTGLFLMGIFRLFWKSKEVIYLPTKSVAKEHSIFFDLKHMDALRNLVNSGSFSAGSNIKSEASGNIRMDVILSADKKFAAVQLFQFIPYTYQPITSVQYFTDEQASAVIAFLAKSKMQ</sequence>
<gene>
    <name evidence="4" type="ORF">F3B53_20230</name>
    <name evidence="3" type="ORF">F3B98_18135</name>
    <name evidence="2" type="ORF">F3D71_04315</name>
    <name evidence="5" type="ORF">PO382_20000</name>
    <name evidence="6" type="ORF">PQ628_21200</name>
    <name evidence="7" type="ORF">SAMN05192581_104024</name>
    <name evidence="8" type="ORF">SAMN05192582_101825</name>
</gene>
<keyword evidence="1" id="KW-1133">Transmembrane helix</keyword>
<dbReference type="Proteomes" id="UP000375690">
    <property type="component" value="Unassembled WGS sequence"/>
</dbReference>
<dbReference type="EMBL" id="JAQNZF010000032">
    <property type="protein sequence ID" value="MDC2744502.1"/>
    <property type="molecule type" value="Genomic_DNA"/>
</dbReference>
<dbReference type="EMBL" id="VWLE01000030">
    <property type="protein sequence ID" value="KAA3953915.1"/>
    <property type="molecule type" value="Genomic_DNA"/>
</dbReference>
<evidence type="ECO:0000313" key="9">
    <source>
        <dbReference type="Proteomes" id="UP000181870"/>
    </source>
</evidence>
<dbReference type="Proteomes" id="UP000323717">
    <property type="component" value="Unassembled WGS sequence"/>
</dbReference>
<evidence type="ECO:0000313" key="6">
    <source>
        <dbReference type="EMBL" id="MDC7960716.1"/>
    </source>
</evidence>
<dbReference type="EMBL" id="FMYE01000040">
    <property type="protein sequence ID" value="SDB78410.1"/>
    <property type="molecule type" value="Genomic_DNA"/>
</dbReference>
<keyword evidence="1" id="KW-0472">Membrane</keyword>
<evidence type="ECO:0000313" key="5">
    <source>
        <dbReference type="EMBL" id="MDC2744502.1"/>
    </source>
</evidence>
<dbReference type="RefSeq" id="WP_004310879.1">
    <property type="nucleotide sequence ID" value="NZ_CAKJYZ010000002.1"/>
</dbReference>
<evidence type="ECO:0000313" key="4">
    <source>
        <dbReference type="EMBL" id="KAB1322701.1"/>
    </source>
</evidence>
<dbReference type="Proteomes" id="UP000435985">
    <property type="component" value="Unassembled WGS sequence"/>
</dbReference>
<dbReference type="Proteomes" id="UP001215078">
    <property type="component" value="Unassembled WGS sequence"/>
</dbReference>
<feature type="transmembrane region" description="Helical" evidence="1">
    <location>
        <begin position="25"/>
        <end position="43"/>
    </location>
</feature>
<protein>
    <recommendedName>
        <fullName evidence="14">Transmembrane protein</fullName>
    </recommendedName>
</protein>
<evidence type="ECO:0000313" key="2">
    <source>
        <dbReference type="EMBL" id="KAA3953915.1"/>
    </source>
</evidence>
<evidence type="ECO:0000313" key="3">
    <source>
        <dbReference type="EMBL" id="KAA4662712.1"/>
    </source>
</evidence>
<feature type="transmembrane region" description="Helical" evidence="1">
    <location>
        <begin position="55"/>
        <end position="76"/>
    </location>
</feature>
<evidence type="ECO:0000313" key="8">
    <source>
        <dbReference type="EMBL" id="SDH92753.1"/>
    </source>
</evidence>
<reference evidence="9 10" key="1">
    <citation type="submission" date="2016-10" db="EMBL/GenBank/DDBJ databases">
        <authorList>
            <person name="de Groot N.N."/>
        </authorList>
    </citation>
    <scope>NUCLEOTIDE SEQUENCE [LARGE SCALE GENOMIC DNA]</scope>
    <source>
        <strain evidence="7 10">NLAE-zl-C500</strain>
        <strain evidence="8 9">NLAE-zl-C57</strain>
    </source>
</reference>
<proteinExistence type="predicted"/>
<dbReference type="EMBL" id="FNDO01000018">
    <property type="protein sequence ID" value="SDH92753.1"/>
    <property type="molecule type" value="Genomic_DNA"/>
</dbReference>
<accession>A0A139L5E9</accession>
<evidence type="ECO:0000313" key="11">
    <source>
        <dbReference type="Proteomes" id="UP000323717"/>
    </source>
</evidence>
<name>A0A139L5E9_BACOV</name>
<evidence type="ECO:0000313" key="7">
    <source>
        <dbReference type="EMBL" id="SDB78410.1"/>
    </source>
</evidence>
<dbReference type="STRING" id="28116.Bovatus_02756"/>
<reference evidence="11 12" key="2">
    <citation type="journal article" date="2019" name="Nat. Med.">
        <title>A library of human gut bacterial isolates paired with longitudinal multiomics data enables mechanistic microbiome research.</title>
        <authorList>
            <person name="Poyet M."/>
            <person name="Groussin M."/>
            <person name="Gibbons S.M."/>
            <person name="Avila-Pacheco J."/>
            <person name="Jiang X."/>
            <person name="Kearney S.M."/>
            <person name="Perrotta A.R."/>
            <person name="Berdy B."/>
            <person name="Zhao S."/>
            <person name="Lieberman T.D."/>
            <person name="Swanson P.K."/>
            <person name="Smith M."/>
            <person name="Roesemann S."/>
            <person name="Alexander J.E."/>
            <person name="Rich S.A."/>
            <person name="Livny J."/>
            <person name="Vlamakis H."/>
            <person name="Clish C."/>
            <person name="Bullock K."/>
            <person name="Deik A."/>
            <person name="Scott J."/>
            <person name="Pierce K.A."/>
            <person name="Xavier R.J."/>
            <person name="Alm E.J."/>
        </authorList>
    </citation>
    <scope>NUCLEOTIDE SEQUENCE [LARGE SCALE GENOMIC DNA]</scope>
    <source>
        <strain evidence="3 13">BIOML-A14</strain>
        <strain evidence="2 11">BIOML-A163</strain>
        <strain evidence="4 12">BIOML-A2</strain>
    </source>
</reference>
<evidence type="ECO:0000313" key="10">
    <source>
        <dbReference type="Proteomes" id="UP000183670"/>
    </source>
</evidence>
<dbReference type="EMBL" id="VWFC01000030">
    <property type="protein sequence ID" value="KAB1322701.1"/>
    <property type="molecule type" value="Genomic_DNA"/>
</dbReference>